<protein>
    <submittedName>
        <fullName evidence="1">Uncharacterized protein</fullName>
    </submittedName>
</protein>
<proteinExistence type="predicted"/>
<dbReference type="AlphaFoldDB" id="A0A0S4V345"/>
<evidence type="ECO:0000313" key="1">
    <source>
        <dbReference type="EMBL" id="CUV29101.1"/>
    </source>
</evidence>
<dbReference type="EMBL" id="LN899824">
    <property type="protein sequence ID" value="CUV29101.1"/>
    <property type="molecule type" value="Genomic_DNA"/>
</dbReference>
<reference evidence="1" key="1">
    <citation type="submission" date="2015-10" db="EMBL/GenBank/DDBJ databases">
        <authorList>
            <person name="Gilbert D.G."/>
        </authorList>
    </citation>
    <scope>NUCLEOTIDE SEQUENCE</scope>
    <source>
        <strain evidence="1">Phyl III-seqv23</strain>
    </source>
</reference>
<sequence>MPWHPPKGGLARHRPFAITLRTPASPSCHGRPPALARVPSTARVARFRSAAASAASVPDLLNSLVVVVVHAHWLPLTVNRGTTPFSLSHRHRPGVPKQCGCAPTPSC</sequence>
<gene>
    <name evidence="1" type="ORF">RUN1985_v1_290251</name>
</gene>
<organism evidence="1">
    <name type="scientific">Ralstonia solanacearum</name>
    <name type="common">Pseudomonas solanacearum</name>
    <dbReference type="NCBI Taxonomy" id="305"/>
    <lineage>
        <taxon>Bacteria</taxon>
        <taxon>Pseudomonadati</taxon>
        <taxon>Pseudomonadota</taxon>
        <taxon>Betaproteobacteria</taxon>
        <taxon>Burkholderiales</taxon>
        <taxon>Burkholderiaceae</taxon>
        <taxon>Ralstonia</taxon>
        <taxon>Ralstonia solanacearum species complex</taxon>
    </lineage>
</organism>
<accession>A0A0S4V345</accession>
<name>A0A0S4V345_RALSL</name>